<keyword evidence="4" id="KW-1185">Reference proteome</keyword>
<evidence type="ECO:0000313" key="3">
    <source>
        <dbReference type="EMBL" id="PRY55846.1"/>
    </source>
</evidence>
<dbReference type="PANTHER" id="PTHR47917:SF1">
    <property type="entry name" value="COENZYME F420:L-GLUTAMATE LIGASE"/>
    <property type="match status" value="1"/>
</dbReference>
<feature type="region of interest" description="Disordered" evidence="1">
    <location>
        <begin position="221"/>
        <end position="253"/>
    </location>
</feature>
<dbReference type="InterPro" id="IPR002847">
    <property type="entry name" value="F420-0_gamma-glut_ligase-dom"/>
</dbReference>
<keyword evidence="3" id="KW-0436">Ligase</keyword>
<reference evidence="3 4" key="1">
    <citation type="submission" date="2018-03" db="EMBL/GenBank/DDBJ databases">
        <title>Genomic Encyclopedia of Archaeal and Bacterial Type Strains, Phase II (KMG-II): from individual species to whole genera.</title>
        <authorList>
            <person name="Goeker M."/>
        </authorList>
    </citation>
    <scope>NUCLEOTIDE SEQUENCE [LARGE SCALE GENOMIC DNA]</scope>
    <source>
        <strain evidence="3 4">ATCC BAA-1496</strain>
    </source>
</reference>
<accession>A0A2T0UD30</accession>
<dbReference type="Proteomes" id="UP000237822">
    <property type="component" value="Unassembled WGS sequence"/>
</dbReference>
<dbReference type="EMBL" id="PVTI01000021">
    <property type="protein sequence ID" value="PRY55846.1"/>
    <property type="molecule type" value="Genomic_DNA"/>
</dbReference>
<dbReference type="AlphaFoldDB" id="A0A2T0UD30"/>
<dbReference type="SUPFAM" id="SSF144010">
    <property type="entry name" value="CofE-like"/>
    <property type="match status" value="1"/>
</dbReference>
<feature type="domain" description="Coenzyme F420:L-glutamate ligase-like" evidence="2">
    <location>
        <begin position="13"/>
        <end position="218"/>
    </location>
</feature>
<proteinExistence type="predicted"/>
<dbReference type="GO" id="GO:0052618">
    <property type="term" value="F:coenzyme F420-0:L-glutamate ligase activity"/>
    <property type="evidence" value="ECO:0007669"/>
    <property type="project" value="TreeGrafter"/>
</dbReference>
<evidence type="ECO:0000256" key="1">
    <source>
        <dbReference type="SAM" id="MobiDB-lite"/>
    </source>
</evidence>
<evidence type="ECO:0000313" key="4">
    <source>
        <dbReference type="Proteomes" id="UP000237822"/>
    </source>
</evidence>
<sequence>MTRPITVVPVLGVPEVMAGDDLAALLLAGVARSVKGGLTAGDVLVVSSKVVSKSLGLKAVGDDKSGVVAAETVRVVAERHAGDRVTRVVESAAGPVMAAAGVDASNTGPSGELLLLPRNPDGCARELLAALRAGAGMPSAAPLAVVLSDTAGRPWRAGLTDFALGAAGLRVLLDHRGTTDADGRVLSVTARAVADEVAAAADLVKGKSDGVAAAVVRGLPEDWFTPGDPSNPGDLGDPSNPGDPGEFPSGARSLVRTGPGDWFALGHVEALRAALGIDPGSSDSHAVGIRSVTPEPWPTRVGRVVALTLFADEDASADVQTTADSATVMLGATDPFGLGRLATRLEVAAASEDLAVTTWGIPTGEHTVTATLVPRDA</sequence>
<dbReference type="OrthoDB" id="9788295at2"/>
<dbReference type="PANTHER" id="PTHR47917">
    <property type="match status" value="1"/>
</dbReference>
<comment type="caution">
    <text evidence="3">The sequence shown here is derived from an EMBL/GenBank/DDBJ whole genome shotgun (WGS) entry which is preliminary data.</text>
</comment>
<organism evidence="3 4">
    <name type="scientific">Knoellia remsis</name>
    <dbReference type="NCBI Taxonomy" id="407159"/>
    <lineage>
        <taxon>Bacteria</taxon>
        <taxon>Bacillati</taxon>
        <taxon>Actinomycetota</taxon>
        <taxon>Actinomycetes</taxon>
        <taxon>Micrococcales</taxon>
        <taxon>Intrasporangiaceae</taxon>
        <taxon>Knoellia</taxon>
    </lineage>
</organism>
<name>A0A2T0UD30_9MICO</name>
<evidence type="ECO:0000259" key="2">
    <source>
        <dbReference type="Pfam" id="PF01996"/>
    </source>
</evidence>
<protein>
    <submittedName>
        <fullName evidence="3">Coenzyme F420-0:L-glutamate ligase/coenzyme F420-1:gamma-L-glutamate ligase</fullName>
    </submittedName>
</protein>
<dbReference type="Gene3D" id="3.30.1330.100">
    <property type="entry name" value="CofE-like"/>
    <property type="match status" value="2"/>
</dbReference>
<dbReference type="Pfam" id="PF01996">
    <property type="entry name" value="F420_ligase"/>
    <property type="match status" value="1"/>
</dbReference>
<gene>
    <name evidence="3" type="ORF">BCF74_12123</name>
</gene>
<dbReference type="RefSeq" id="WP_106298255.1">
    <property type="nucleotide sequence ID" value="NZ_PVTI01000021.1"/>
</dbReference>
<dbReference type="Gene3D" id="3.90.1660.10">
    <property type="entry name" value="CofE-like domain"/>
    <property type="match status" value="1"/>
</dbReference>